<sequence length="288" mass="32997">MPSKYSSLPQHGRISLAEDSESEAAMMVNAGFEKQDRYSRPARHQIAGVIHWIAHGVSVILIIGLILIEVSRKSMPAGALRASGLTVWTPAKEYLGDVSHMSVFQNSFWQYSPYKGPPTEQVIARWDHLTHTGPLNLTAEEMAKLGHSLDAVQYPPEFGGGYIGYLESAHQIHCLYALWEDHHFRTHPELFPNFAMKLRTQPNITEWHFEHCVDVLRNRLMCTADDQIVTFRWVKGVSGPYPYFNTKHECRDYEALLEWDEERRADKNMLEGYKWPVPEDAVKLTHAP</sequence>
<comment type="similarity">
    <text evidence="1">Belongs to the ustYa family.</text>
</comment>
<evidence type="ECO:0008006" key="5">
    <source>
        <dbReference type="Google" id="ProtNLM"/>
    </source>
</evidence>
<keyword evidence="2" id="KW-0472">Membrane</keyword>
<organism evidence="3 4">
    <name type="scientific">Lepidopterella palustris CBS 459.81</name>
    <dbReference type="NCBI Taxonomy" id="1314670"/>
    <lineage>
        <taxon>Eukaryota</taxon>
        <taxon>Fungi</taxon>
        <taxon>Dikarya</taxon>
        <taxon>Ascomycota</taxon>
        <taxon>Pezizomycotina</taxon>
        <taxon>Dothideomycetes</taxon>
        <taxon>Pleosporomycetidae</taxon>
        <taxon>Mytilinidiales</taxon>
        <taxon>Argynnaceae</taxon>
        <taxon>Lepidopterella</taxon>
    </lineage>
</organism>
<dbReference type="InterPro" id="IPR021765">
    <property type="entry name" value="UstYa-like"/>
</dbReference>
<evidence type="ECO:0000256" key="2">
    <source>
        <dbReference type="SAM" id="Phobius"/>
    </source>
</evidence>
<dbReference type="GO" id="GO:0043386">
    <property type="term" value="P:mycotoxin biosynthetic process"/>
    <property type="evidence" value="ECO:0007669"/>
    <property type="project" value="InterPro"/>
</dbReference>
<protein>
    <recommendedName>
        <fullName evidence="5">Tat pathway signal sequence</fullName>
    </recommendedName>
</protein>
<name>A0A8E2EK95_9PEZI</name>
<dbReference type="AlphaFoldDB" id="A0A8E2EK95"/>
<gene>
    <name evidence="3" type="ORF">K432DRAFT_342938</name>
</gene>
<evidence type="ECO:0000256" key="1">
    <source>
        <dbReference type="ARBA" id="ARBA00035112"/>
    </source>
</evidence>
<dbReference type="Pfam" id="PF11807">
    <property type="entry name" value="UstYa"/>
    <property type="match status" value="1"/>
</dbReference>
<dbReference type="Proteomes" id="UP000250266">
    <property type="component" value="Unassembled WGS sequence"/>
</dbReference>
<evidence type="ECO:0000313" key="3">
    <source>
        <dbReference type="EMBL" id="OCK85552.1"/>
    </source>
</evidence>
<keyword evidence="4" id="KW-1185">Reference proteome</keyword>
<accession>A0A8E2EK95</accession>
<dbReference type="EMBL" id="KV744817">
    <property type="protein sequence ID" value="OCK85552.1"/>
    <property type="molecule type" value="Genomic_DNA"/>
</dbReference>
<proteinExistence type="inferred from homology"/>
<feature type="transmembrane region" description="Helical" evidence="2">
    <location>
        <begin position="49"/>
        <end position="68"/>
    </location>
</feature>
<dbReference type="PANTHER" id="PTHR33365:SF12">
    <property type="entry name" value="TAT PATHWAY SIGNAL SEQUENCE"/>
    <property type="match status" value="1"/>
</dbReference>
<evidence type="ECO:0000313" key="4">
    <source>
        <dbReference type="Proteomes" id="UP000250266"/>
    </source>
</evidence>
<keyword evidence="2" id="KW-0812">Transmembrane</keyword>
<dbReference type="PANTHER" id="PTHR33365">
    <property type="entry name" value="YALI0B05434P"/>
    <property type="match status" value="1"/>
</dbReference>
<keyword evidence="2" id="KW-1133">Transmembrane helix</keyword>
<dbReference type="OrthoDB" id="3687641at2759"/>
<reference evidence="3 4" key="1">
    <citation type="journal article" date="2016" name="Nat. Commun.">
        <title>Ectomycorrhizal ecology is imprinted in the genome of the dominant symbiotic fungus Cenococcum geophilum.</title>
        <authorList>
            <consortium name="DOE Joint Genome Institute"/>
            <person name="Peter M."/>
            <person name="Kohler A."/>
            <person name="Ohm R.A."/>
            <person name="Kuo A."/>
            <person name="Krutzmann J."/>
            <person name="Morin E."/>
            <person name="Arend M."/>
            <person name="Barry K.W."/>
            <person name="Binder M."/>
            <person name="Choi C."/>
            <person name="Clum A."/>
            <person name="Copeland A."/>
            <person name="Grisel N."/>
            <person name="Haridas S."/>
            <person name="Kipfer T."/>
            <person name="LaButti K."/>
            <person name="Lindquist E."/>
            <person name="Lipzen A."/>
            <person name="Maire R."/>
            <person name="Meier B."/>
            <person name="Mihaltcheva S."/>
            <person name="Molinier V."/>
            <person name="Murat C."/>
            <person name="Poggeler S."/>
            <person name="Quandt C.A."/>
            <person name="Sperisen C."/>
            <person name="Tritt A."/>
            <person name="Tisserant E."/>
            <person name="Crous P.W."/>
            <person name="Henrissat B."/>
            <person name="Nehls U."/>
            <person name="Egli S."/>
            <person name="Spatafora J.W."/>
            <person name="Grigoriev I.V."/>
            <person name="Martin F.M."/>
        </authorList>
    </citation>
    <scope>NUCLEOTIDE SEQUENCE [LARGE SCALE GENOMIC DNA]</scope>
    <source>
        <strain evidence="3 4">CBS 459.81</strain>
    </source>
</reference>